<dbReference type="Gene3D" id="1.20.120.530">
    <property type="entry name" value="GntR ligand-binding domain-like"/>
    <property type="match status" value="1"/>
</dbReference>
<dbReference type="Pfam" id="PF00392">
    <property type="entry name" value="GntR"/>
    <property type="match status" value="1"/>
</dbReference>
<keyword evidence="3" id="KW-0804">Transcription</keyword>
<dbReference type="SUPFAM" id="SSF46785">
    <property type="entry name" value="Winged helix' DNA-binding domain"/>
    <property type="match status" value="1"/>
</dbReference>
<comment type="caution">
    <text evidence="5">The sequence shown here is derived from an EMBL/GenBank/DDBJ whole genome shotgun (WGS) entry which is preliminary data.</text>
</comment>
<dbReference type="InterPro" id="IPR000524">
    <property type="entry name" value="Tscrpt_reg_HTH_GntR"/>
</dbReference>
<dbReference type="PANTHER" id="PTHR43537">
    <property type="entry name" value="TRANSCRIPTIONAL REGULATOR, GNTR FAMILY"/>
    <property type="match status" value="1"/>
</dbReference>
<dbReference type="Pfam" id="PF07729">
    <property type="entry name" value="FCD"/>
    <property type="match status" value="1"/>
</dbReference>
<sequence>MTQLIKEGLMDQIYNILRQRIINLQLKPGTKIDIGKIATEFDISETPIRDALKKLSKDGLVKIESRRGYYVVKLSKRDIEEIYDLRKLLESYAFSSSINNIKSSELDELRDMWINMKNKGKHRIDPQEFYLTDQEFHLKIVKRCENHWLQNIFFQIYDLVRICQHMYMDIKNALDEHIAIVDAIKEKDIDKAKKLLELHIDKAKKRILRSMEKLEENIDE</sequence>
<accession>A0A7V0QQZ2</accession>
<dbReference type="InterPro" id="IPR011711">
    <property type="entry name" value="GntR_C"/>
</dbReference>
<reference evidence="5" key="1">
    <citation type="journal article" date="2020" name="mSystems">
        <title>Genome- and Community-Level Interaction Insights into Carbon Utilization and Element Cycling Functions of Hydrothermarchaeota in Hydrothermal Sediment.</title>
        <authorList>
            <person name="Zhou Z."/>
            <person name="Liu Y."/>
            <person name="Xu W."/>
            <person name="Pan J."/>
            <person name="Luo Z.H."/>
            <person name="Li M."/>
        </authorList>
    </citation>
    <scope>NUCLEOTIDE SEQUENCE [LARGE SCALE GENOMIC DNA]</scope>
    <source>
        <strain evidence="5">HyVt-219</strain>
    </source>
</reference>
<dbReference type="InterPro" id="IPR036388">
    <property type="entry name" value="WH-like_DNA-bd_sf"/>
</dbReference>
<evidence type="ECO:0000256" key="3">
    <source>
        <dbReference type="ARBA" id="ARBA00023163"/>
    </source>
</evidence>
<dbReference type="SUPFAM" id="SSF48008">
    <property type="entry name" value="GntR ligand-binding domain-like"/>
    <property type="match status" value="1"/>
</dbReference>
<dbReference type="GO" id="GO:0003700">
    <property type="term" value="F:DNA-binding transcription factor activity"/>
    <property type="evidence" value="ECO:0007669"/>
    <property type="project" value="InterPro"/>
</dbReference>
<dbReference type="PROSITE" id="PS50949">
    <property type="entry name" value="HTH_GNTR"/>
    <property type="match status" value="1"/>
</dbReference>
<keyword evidence="2" id="KW-0238">DNA-binding</keyword>
<dbReference type="Gene3D" id="1.10.10.10">
    <property type="entry name" value="Winged helix-like DNA-binding domain superfamily/Winged helix DNA-binding domain"/>
    <property type="match status" value="1"/>
</dbReference>
<dbReference type="PANTHER" id="PTHR43537:SF24">
    <property type="entry name" value="GLUCONATE OPERON TRANSCRIPTIONAL REPRESSOR"/>
    <property type="match status" value="1"/>
</dbReference>
<name>A0A7V0QQZ2_UNCAE</name>
<evidence type="ECO:0000256" key="1">
    <source>
        <dbReference type="ARBA" id="ARBA00023015"/>
    </source>
</evidence>
<dbReference type="CDD" id="cd07377">
    <property type="entry name" value="WHTH_GntR"/>
    <property type="match status" value="1"/>
</dbReference>
<evidence type="ECO:0000259" key="4">
    <source>
        <dbReference type="PROSITE" id="PS50949"/>
    </source>
</evidence>
<dbReference type="GO" id="GO:0003677">
    <property type="term" value="F:DNA binding"/>
    <property type="evidence" value="ECO:0007669"/>
    <property type="project" value="UniProtKB-KW"/>
</dbReference>
<keyword evidence="1" id="KW-0805">Transcription regulation</keyword>
<dbReference type="InterPro" id="IPR036390">
    <property type="entry name" value="WH_DNA-bd_sf"/>
</dbReference>
<evidence type="ECO:0000256" key="2">
    <source>
        <dbReference type="ARBA" id="ARBA00023125"/>
    </source>
</evidence>
<protein>
    <submittedName>
        <fullName evidence="5">GntR family transcriptional regulator</fullName>
    </submittedName>
</protein>
<dbReference type="AlphaFoldDB" id="A0A7V0QQZ2"/>
<dbReference type="SMART" id="SM00895">
    <property type="entry name" value="FCD"/>
    <property type="match status" value="1"/>
</dbReference>
<organism evidence="5">
    <name type="scientific">Aerophobetes bacterium</name>
    <dbReference type="NCBI Taxonomy" id="2030807"/>
    <lineage>
        <taxon>Bacteria</taxon>
        <taxon>Candidatus Aerophobota</taxon>
    </lineage>
</organism>
<evidence type="ECO:0000313" key="5">
    <source>
        <dbReference type="EMBL" id="HDN85216.1"/>
    </source>
</evidence>
<dbReference type="Proteomes" id="UP000885660">
    <property type="component" value="Unassembled WGS sequence"/>
</dbReference>
<proteinExistence type="predicted"/>
<feature type="domain" description="HTH gntR-type" evidence="4">
    <location>
        <begin position="7"/>
        <end position="74"/>
    </location>
</feature>
<gene>
    <name evidence="5" type="ORF">ENG47_05645</name>
</gene>
<dbReference type="InterPro" id="IPR008920">
    <property type="entry name" value="TF_FadR/GntR_C"/>
</dbReference>
<dbReference type="SMART" id="SM00345">
    <property type="entry name" value="HTH_GNTR"/>
    <property type="match status" value="1"/>
</dbReference>
<dbReference type="EMBL" id="DRBC01000340">
    <property type="protein sequence ID" value="HDN85216.1"/>
    <property type="molecule type" value="Genomic_DNA"/>
</dbReference>